<dbReference type="GO" id="GO:0016020">
    <property type="term" value="C:membrane"/>
    <property type="evidence" value="ECO:0007669"/>
    <property type="project" value="UniProtKB-SubCell"/>
</dbReference>
<reference evidence="6" key="1">
    <citation type="submission" date="2021-02" db="EMBL/GenBank/DDBJ databases">
        <authorList>
            <person name="Dougan E. K."/>
            <person name="Rhodes N."/>
            <person name="Thang M."/>
            <person name="Chan C."/>
        </authorList>
    </citation>
    <scope>NUCLEOTIDE SEQUENCE</scope>
</reference>
<feature type="domain" description="TLC" evidence="5">
    <location>
        <begin position="162"/>
        <end position="357"/>
    </location>
</feature>
<keyword evidence="4" id="KW-0472">Membrane</keyword>
<dbReference type="AlphaFoldDB" id="A0A812R940"/>
<dbReference type="Proteomes" id="UP000601435">
    <property type="component" value="Unassembled WGS sequence"/>
</dbReference>
<dbReference type="InterPro" id="IPR006634">
    <property type="entry name" value="TLC-dom"/>
</dbReference>
<protein>
    <recommendedName>
        <fullName evidence="5">TLC domain-containing protein</fullName>
    </recommendedName>
</protein>
<evidence type="ECO:0000256" key="3">
    <source>
        <dbReference type="ARBA" id="ARBA00022989"/>
    </source>
</evidence>
<comment type="caution">
    <text evidence="6">The sequence shown here is derived from an EMBL/GenBank/DDBJ whole genome shotgun (WGS) entry which is preliminary data.</text>
</comment>
<evidence type="ECO:0000313" key="7">
    <source>
        <dbReference type="Proteomes" id="UP000601435"/>
    </source>
</evidence>
<evidence type="ECO:0000256" key="4">
    <source>
        <dbReference type="ARBA" id="ARBA00023136"/>
    </source>
</evidence>
<evidence type="ECO:0000256" key="1">
    <source>
        <dbReference type="ARBA" id="ARBA00004141"/>
    </source>
</evidence>
<dbReference type="OrthoDB" id="425120at2759"/>
<dbReference type="EMBL" id="CAJNJA010018520">
    <property type="protein sequence ID" value="CAE7425128.1"/>
    <property type="molecule type" value="Genomic_DNA"/>
</dbReference>
<evidence type="ECO:0000259" key="5">
    <source>
        <dbReference type="Pfam" id="PF03798"/>
    </source>
</evidence>
<gene>
    <name evidence="6" type="ORF">SNEC2469_LOCUS11659</name>
</gene>
<comment type="subcellular location">
    <subcellularLocation>
        <location evidence="1">Membrane</location>
        <topology evidence="1">Multi-pass membrane protein</topology>
    </subcellularLocation>
</comment>
<evidence type="ECO:0000313" key="6">
    <source>
        <dbReference type="EMBL" id="CAE7425128.1"/>
    </source>
</evidence>
<organism evidence="6 7">
    <name type="scientific">Symbiodinium necroappetens</name>
    <dbReference type="NCBI Taxonomy" id="1628268"/>
    <lineage>
        <taxon>Eukaryota</taxon>
        <taxon>Sar</taxon>
        <taxon>Alveolata</taxon>
        <taxon>Dinophyceae</taxon>
        <taxon>Suessiales</taxon>
        <taxon>Symbiodiniaceae</taxon>
        <taxon>Symbiodinium</taxon>
    </lineage>
</organism>
<accession>A0A812R940</accession>
<keyword evidence="3" id="KW-1133">Transmembrane helix</keyword>
<sequence>MIRVSQIMPFRDKVDLGGWKTQEENSVGEDVEPTKTCTTIALAFRALRALHASQLPGLERVHRHPSPGAGAMLLPLLLFAIWPGTEGAALRRIFRNEAQSSEPAQGEVVAHLYVGPSMQHKILLWCKQQPVEQWRLCSLTGPQRWNATVRSFKDVDSAEDIVDLCHSLYTCCVSASAASGASKQRRKRCDDEESEVLVLSPRAYASATAMFARSLGYFWADALYIFGCRLWGHRPHMWRERLGHHALQTLANWSCLVKGPGLEARRCTLAFAYMAEASSVPLRLLALARRAKAEGVIKVLRACTLCVFGLSRILNGAFCMSLLVASRRHVSDKMLMLQLSGAAAAYAMNWAWFLRLIQTKFVVAADLGELSRLGSINEKARLKKQHDKTVAEYVAVMKQLDEALQAMEGKDWAEKHGVKDKLDAMYKAGSAGHPIGLKQGLNLAADAAAHLRKLRSTLP</sequence>
<name>A0A812R940_9DINO</name>
<keyword evidence="2" id="KW-0812">Transmembrane</keyword>
<keyword evidence="7" id="KW-1185">Reference proteome</keyword>
<dbReference type="Pfam" id="PF03798">
    <property type="entry name" value="TRAM_LAG1_CLN8"/>
    <property type="match status" value="1"/>
</dbReference>
<evidence type="ECO:0000256" key="2">
    <source>
        <dbReference type="ARBA" id="ARBA00022692"/>
    </source>
</evidence>
<proteinExistence type="predicted"/>